<dbReference type="GO" id="GO:0044550">
    <property type="term" value="P:secondary metabolite biosynthetic process"/>
    <property type="evidence" value="ECO:0007669"/>
    <property type="project" value="TreeGrafter"/>
</dbReference>
<keyword evidence="6" id="KW-1185">Reference proteome</keyword>
<gene>
    <name evidence="5" type="ORF">MAM_04368</name>
</gene>
<dbReference type="RefSeq" id="XP_040679045.1">
    <property type="nucleotide sequence ID" value="XM_040823166.1"/>
</dbReference>
<keyword evidence="3" id="KW-0560">Oxidoreductase</keyword>
<dbReference type="HOGENOM" id="CLU_009665_19_5_1"/>
<dbReference type="InterPro" id="IPR002938">
    <property type="entry name" value="FAD-bd"/>
</dbReference>
<dbReference type="STRING" id="1081103.A0A0B2WWI6"/>
<dbReference type="PANTHER" id="PTHR46720:SF1">
    <property type="entry name" value="HYDROXYLASE, PUTATIVE (AFU_ORTHOLOGUE AFUA_8G06050)-RELATED"/>
    <property type="match status" value="1"/>
</dbReference>
<dbReference type="Proteomes" id="UP000030816">
    <property type="component" value="Unassembled WGS sequence"/>
</dbReference>
<dbReference type="EMBL" id="AZHE01000009">
    <property type="protein sequence ID" value="KHN97979.1"/>
    <property type="molecule type" value="Genomic_DNA"/>
</dbReference>
<sequence length="290" mass="32459">MIRIEESETEVKVTFSDGTTDTGDLLIGCDGIHSAVRKLYVDPEHALEYTGFSTLAAILPKSALPEGSVDDLKGIVATLTTQGVFLTMSCSAKDDEVFWAFSTQVSLPNTGDTRDGWEVKRKEEVAGFKNDLLDLLRNAKGEWGHAMRAMIEQTSVVRFYPIFKLASGGEWYKGRCLLLGDAAHAMSPHAGQGVSMAIEDVFMMARLLEDHTRPLEDVFEKFDAVRRPRVNEITAQAAKNSEVRKRSGEWGLWWKETVIWAYFRVSSLVGYNSLAGMERQYLYDVDEVDI</sequence>
<name>A0A0B2WWI6_METAS</name>
<evidence type="ECO:0000256" key="2">
    <source>
        <dbReference type="ARBA" id="ARBA00022827"/>
    </source>
</evidence>
<dbReference type="Pfam" id="PF01494">
    <property type="entry name" value="FAD_binding_3"/>
    <property type="match status" value="1"/>
</dbReference>
<dbReference type="PRINTS" id="PR00420">
    <property type="entry name" value="RNGMNOXGNASE"/>
</dbReference>
<dbReference type="InterPro" id="IPR036188">
    <property type="entry name" value="FAD/NAD-bd_sf"/>
</dbReference>
<dbReference type="InterPro" id="IPR051104">
    <property type="entry name" value="FAD_monoxygenase"/>
</dbReference>
<evidence type="ECO:0000313" key="5">
    <source>
        <dbReference type="EMBL" id="KHN97979.1"/>
    </source>
</evidence>
<keyword evidence="1" id="KW-0285">Flavoprotein</keyword>
<keyword evidence="2" id="KW-0274">FAD</keyword>
<dbReference type="GeneID" id="63738823"/>
<organism evidence="5 6">
    <name type="scientific">Metarhizium album (strain ARSEF 1941)</name>
    <dbReference type="NCBI Taxonomy" id="1081103"/>
    <lineage>
        <taxon>Eukaryota</taxon>
        <taxon>Fungi</taxon>
        <taxon>Dikarya</taxon>
        <taxon>Ascomycota</taxon>
        <taxon>Pezizomycotina</taxon>
        <taxon>Sordariomycetes</taxon>
        <taxon>Hypocreomycetidae</taxon>
        <taxon>Hypocreales</taxon>
        <taxon>Clavicipitaceae</taxon>
        <taxon>Metarhizium</taxon>
    </lineage>
</organism>
<reference evidence="5 6" key="1">
    <citation type="journal article" date="2014" name="Proc. Natl. Acad. Sci. U.S.A.">
        <title>Trajectory and genomic determinants of fungal-pathogen speciation and host adaptation.</title>
        <authorList>
            <person name="Hu X."/>
            <person name="Xiao G."/>
            <person name="Zheng P."/>
            <person name="Shang Y."/>
            <person name="Su Y."/>
            <person name="Zhang X."/>
            <person name="Liu X."/>
            <person name="Zhan S."/>
            <person name="St Leger R.J."/>
            <person name="Wang C."/>
        </authorList>
    </citation>
    <scope>NUCLEOTIDE SEQUENCE [LARGE SCALE GENOMIC DNA]</scope>
    <source>
        <strain evidence="5 6">ARSEF 1941</strain>
    </source>
</reference>
<dbReference type="GO" id="GO:0016491">
    <property type="term" value="F:oxidoreductase activity"/>
    <property type="evidence" value="ECO:0007669"/>
    <property type="project" value="UniProtKB-KW"/>
</dbReference>
<dbReference type="AlphaFoldDB" id="A0A0B2WWI6"/>
<evidence type="ECO:0000313" key="6">
    <source>
        <dbReference type="Proteomes" id="UP000030816"/>
    </source>
</evidence>
<comment type="caution">
    <text evidence="5">The sequence shown here is derived from an EMBL/GenBank/DDBJ whole genome shotgun (WGS) entry which is preliminary data.</text>
</comment>
<feature type="domain" description="FAD-binding" evidence="4">
    <location>
        <begin position="6"/>
        <end position="235"/>
    </location>
</feature>
<dbReference type="PANTHER" id="PTHR46720">
    <property type="entry name" value="HYDROXYLASE, PUTATIVE (AFU_ORTHOLOGUE AFUA_3G01460)-RELATED"/>
    <property type="match status" value="1"/>
</dbReference>
<dbReference type="GO" id="GO:0071949">
    <property type="term" value="F:FAD binding"/>
    <property type="evidence" value="ECO:0007669"/>
    <property type="project" value="InterPro"/>
</dbReference>
<evidence type="ECO:0000259" key="4">
    <source>
        <dbReference type="Pfam" id="PF01494"/>
    </source>
</evidence>
<evidence type="ECO:0000256" key="1">
    <source>
        <dbReference type="ARBA" id="ARBA00022630"/>
    </source>
</evidence>
<accession>A0A0B2WWI6</accession>
<proteinExistence type="predicted"/>
<dbReference type="SUPFAM" id="SSF51905">
    <property type="entry name" value="FAD/NAD(P)-binding domain"/>
    <property type="match status" value="1"/>
</dbReference>
<protein>
    <submittedName>
        <fullName evidence="5">FAD binding domain protein</fullName>
    </submittedName>
</protein>
<dbReference type="OrthoDB" id="16820at2759"/>
<dbReference type="Gene3D" id="3.50.50.60">
    <property type="entry name" value="FAD/NAD(P)-binding domain"/>
    <property type="match status" value="1"/>
</dbReference>
<evidence type="ECO:0000256" key="3">
    <source>
        <dbReference type="ARBA" id="ARBA00023002"/>
    </source>
</evidence>